<sequence>MKRQREEIEGSDIDHKSTPEEQYLLYIRLRLRDNTSAVEESNPQRYENALFELSFHLSLSKDMRQQSFRYVGLIKRSGPLNIQSLFMQTCGCIWAAELSLTKRNCLYPISVLLNVLHKLTKFVSESGHLLYEPVFFDTFFNNFKMALMAIEPSEPNLGLMNIAQSVYALYIQQMEKYRHYRTIFQSLIRLENSDYSNLKADQFKTESMLDIFRFGWLLILLSDEEVLEPGSFWRIYKMAFDGGPQGLLQVNLQSIMSRLDKEFKPRLYQLDFIAFVPTWDRTIAAPKKFLRTPAQSTSKRSTMRNLCRVASVSSGLDNKMTVTPLSALGQVGLKSEQKDDIKVVQMPATKDVWDFALKIYYNLFIYLLNVDADLRNEEKFYKEIAADGQFHRAVMCISMELARLAYNLNTVTFEALIRHCLANIVDLSLVIELLKEYIIKQPEWPRDVIKRLYELHERTTETELWTDPQFYQFLEFENSKENASYMEFFAVSKTVQFFGYVQSKMKVKAPDGPHMAKYAYLDQSKFQGYLVTDY</sequence>
<protein>
    <recommendedName>
        <fullName evidence="1">Retinoblastoma-associated protein A-box domain-containing protein</fullName>
    </recommendedName>
</protein>
<name>A0AAD5UJA7_9FUNG</name>
<dbReference type="EMBL" id="JADGKB010000036">
    <property type="protein sequence ID" value="KAJ3257635.1"/>
    <property type="molecule type" value="Genomic_DNA"/>
</dbReference>
<dbReference type="AlphaFoldDB" id="A0AAD5UJA7"/>
<reference evidence="3" key="1">
    <citation type="submission" date="2020-05" db="EMBL/GenBank/DDBJ databases">
        <title>Phylogenomic resolution of chytrid fungi.</title>
        <authorList>
            <person name="Stajich J.E."/>
            <person name="Amses K."/>
            <person name="Simmons R."/>
            <person name="Seto K."/>
            <person name="Myers J."/>
            <person name="Bonds A."/>
            <person name="Quandt C.A."/>
            <person name="Barry K."/>
            <person name="Liu P."/>
            <person name="Grigoriev I."/>
            <person name="Longcore J.E."/>
            <person name="James T.Y."/>
        </authorList>
    </citation>
    <scope>NUCLEOTIDE SEQUENCE</scope>
    <source>
        <strain evidence="3">PLAUS21</strain>
    </source>
</reference>
<feature type="domain" description="Retinoblastoma-associated protein A-box" evidence="1">
    <location>
        <begin position="287"/>
        <end position="466"/>
    </location>
</feature>
<dbReference type="Pfam" id="PF01858">
    <property type="entry name" value="RB_A"/>
    <property type="match status" value="1"/>
</dbReference>
<accession>A0AAD5UJA7</accession>
<dbReference type="GO" id="GO:0000977">
    <property type="term" value="F:RNA polymerase II transcription regulatory region sequence-specific DNA binding"/>
    <property type="evidence" value="ECO:0007669"/>
    <property type="project" value="TreeGrafter"/>
</dbReference>
<dbReference type="InterPro" id="IPR028309">
    <property type="entry name" value="RB_fam"/>
</dbReference>
<evidence type="ECO:0000313" key="2">
    <source>
        <dbReference type="EMBL" id="KAJ3257635.1"/>
    </source>
</evidence>
<organism evidence="3 4">
    <name type="scientific">Boothiomyces macroporosus</name>
    <dbReference type="NCBI Taxonomy" id="261099"/>
    <lineage>
        <taxon>Eukaryota</taxon>
        <taxon>Fungi</taxon>
        <taxon>Fungi incertae sedis</taxon>
        <taxon>Chytridiomycota</taxon>
        <taxon>Chytridiomycota incertae sedis</taxon>
        <taxon>Chytridiomycetes</taxon>
        <taxon>Rhizophydiales</taxon>
        <taxon>Terramycetaceae</taxon>
        <taxon>Boothiomyces</taxon>
    </lineage>
</organism>
<dbReference type="Gene3D" id="1.10.472.10">
    <property type="entry name" value="Cyclin-like"/>
    <property type="match status" value="1"/>
</dbReference>
<dbReference type="InterPro" id="IPR036915">
    <property type="entry name" value="Cyclin-like_sf"/>
</dbReference>
<dbReference type="GO" id="GO:0030154">
    <property type="term" value="P:cell differentiation"/>
    <property type="evidence" value="ECO:0007669"/>
    <property type="project" value="TreeGrafter"/>
</dbReference>
<evidence type="ECO:0000313" key="3">
    <source>
        <dbReference type="EMBL" id="KAJ3257651.1"/>
    </source>
</evidence>
<dbReference type="SUPFAM" id="SSF47954">
    <property type="entry name" value="Cyclin-like"/>
    <property type="match status" value="1"/>
</dbReference>
<evidence type="ECO:0000259" key="1">
    <source>
        <dbReference type="Pfam" id="PF01858"/>
    </source>
</evidence>
<dbReference type="Proteomes" id="UP001210925">
    <property type="component" value="Unassembled WGS sequence"/>
</dbReference>
<dbReference type="GO" id="GO:2000134">
    <property type="term" value="P:negative regulation of G1/S transition of mitotic cell cycle"/>
    <property type="evidence" value="ECO:0007669"/>
    <property type="project" value="TreeGrafter"/>
</dbReference>
<dbReference type="EMBL" id="JADGKB010000036">
    <property type="protein sequence ID" value="KAJ3257651.1"/>
    <property type="molecule type" value="Genomic_DNA"/>
</dbReference>
<keyword evidence="4" id="KW-1185">Reference proteome</keyword>
<dbReference type="GO" id="GO:0005634">
    <property type="term" value="C:nucleus"/>
    <property type="evidence" value="ECO:0007669"/>
    <property type="project" value="InterPro"/>
</dbReference>
<dbReference type="PANTHER" id="PTHR13742">
    <property type="entry name" value="RETINOBLASTOMA-ASSOCIATED PROTEIN RB -RELATED"/>
    <property type="match status" value="1"/>
</dbReference>
<dbReference type="InterPro" id="IPR002720">
    <property type="entry name" value="RB_A"/>
</dbReference>
<gene>
    <name evidence="2" type="ORF">HK103_004407</name>
    <name evidence="3" type="ORF">HK103_004423</name>
</gene>
<dbReference type="PANTHER" id="PTHR13742:SF17">
    <property type="entry name" value="RE32990P-RELATED"/>
    <property type="match status" value="1"/>
</dbReference>
<dbReference type="GO" id="GO:0006357">
    <property type="term" value="P:regulation of transcription by RNA polymerase II"/>
    <property type="evidence" value="ECO:0007669"/>
    <property type="project" value="InterPro"/>
</dbReference>
<evidence type="ECO:0000313" key="4">
    <source>
        <dbReference type="Proteomes" id="UP001210925"/>
    </source>
</evidence>
<proteinExistence type="predicted"/>
<dbReference type="GO" id="GO:0000785">
    <property type="term" value="C:chromatin"/>
    <property type="evidence" value="ECO:0007669"/>
    <property type="project" value="TreeGrafter"/>
</dbReference>
<comment type="caution">
    <text evidence="3">The sequence shown here is derived from an EMBL/GenBank/DDBJ whole genome shotgun (WGS) entry which is preliminary data.</text>
</comment>
<dbReference type="GO" id="GO:0005667">
    <property type="term" value="C:transcription regulator complex"/>
    <property type="evidence" value="ECO:0007669"/>
    <property type="project" value="TreeGrafter"/>
</dbReference>